<proteinExistence type="predicted"/>
<gene>
    <name evidence="2" type="ORF">EJN90_09350</name>
</gene>
<dbReference type="GO" id="GO:0016853">
    <property type="term" value="F:isomerase activity"/>
    <property type="evidence" value="ECO:0007669"/>
    <property type="project" value="UniProtKB-KW"/>
</dbReference>
<dbReference type="InterPro" id="IPR035472">
    <property type="entry name" value="RpiR-like_SIS"/>
</dbReference>
<dbReference type="InterPro" id="IPR001347">
    <property type="entry name" value="SIS_dom"/>
</dbReference>
<dbReference type="GO" id="GO:0097367">
    <property type="term" value="F:carbohydrate derivative binding"/>
    <property type="evidence" value="ECO:0007669"/>
    <property type="project" value="InterPro"/>
</dbReference>
<keyword evidence="2" id="KW-0413">Isomerase</keyword>
<evidence type="ECO:0000313" key="2">
    <source>
        <dbReference type="EMBL" id="AZP04826.1"/>
    </source>
</evidence>
<dbReference type="EMBL" id="CP034465">
    <property type="protein sequence ID" value="AZP04826.1"/>
    <property type="molecule type" value="Genomic_DNA"/>
</dbReference>
<dbReference type="RefSeq" id="WP_126110607.1">
    <property type="nucleotide sequence ID" value="NZ_CP034465.1"/>
</dbReference>
<dbReference type="AlphaFoldDB" id="A0A3Q9BL00"/>
<evidence type="ECO:0000313" key="3">
    <source>
        <dbReference type="Proteomes" id="UP000273326"/>
    </source>
</evidence>
<dbReference type="Pfam" id="PF13580">
    <property type="entry name" value="SIS_2"/>
    <property type="match status" value="1"/>
</dbReference>
<dbReference type="Gene3D" id="3.40.50.10490">
    <property type="entry name" value="Glucose-6-phosphate isomerase like protein, domain 1"/>
    <property type="match status" value="1"/>
</dbReference>
<dbReference type="Proteomes" id="UP000273326">
    <property type="component" value="Chromosome"/>
</dbReference>
<organism evidence="2 3">
    <name type="scientific">Jeotgalibaca ciconiae</name>
    <dbReference type="NCBI Taxonomy" id="2496265"/>
    <lineage>
        <taxon>Bacteria</taxon>
        <taxon>Bacillati</taxon>
        <taxon>Bacillota</taxon>
        <taxon>Bacilli</taxon>
        <taxon>Lactobacillales</taxon>
        <taxon>Carnobacteriaceae</taxon>
        <taxon>Jeotgalibaca</taxon>
    </lineage>
</organism>
<dbReference type="OrthoDB" id="9805185at2"/>
<sequence>MDFTEKYYQSVLSCLEKIDSQKETIKQAANLMSDAQKNGHTLYAIGTGHSHMIAEEVYARAGGFAKIYPIIEVEMTLITDPMKSTYIERESSYANVIESLYPVKENDVLIAVSNSGRNPFIIEYVQRMRSKGVKIVVITSMTHTSQVDSRHESGLKLFELGDFVLDNTAPYNDASIEITEDKVMGPVSTITGTFIIQNLVGEMVTNLVSDGVDAPVFKSSNADHADEYNKQLFNKYIYKR</sequence>
<dbReference type="PANTHER" id="PTHR30390">
    <property type="entry name" value="SEDOHEPTULOSE 7-PHOSPHATE ISOMERASE / DNAA INITIATOR-ASSOCIATING FACTOR FOR REPLICATION INITIATION"/>
    <property type="match status" value="1"/>
</dbReference>
<dbReference type="InterPro" id="IPR050099">
    <property type="entry name" value="SIS_GmhA/DiaA_subfam"/>
</dbReference>
<protein>
    <submittedName>
        <fullName evidence="2">Sugar isomerase domain-containing protein</fullName>
    </submittedName>
</protein>
<name>A0A3Q9BL00_9LACT</name>
<dbReference type="SUPFAM" id="SSF53697">
    <property type="entry name" value="SIS domain"/>
    <property type="match status" value="1"/>
</dbReference>
<dbReference type="GO" id="GO:1901135">
    <property type="term" value="P:carbohydrate derivative metabolic process"/>
    <property type="evidence" value="ECO:0007669"/>
    <property type="project" value="InterPro"/>
</dbReference>
<reference evidence="3" key="1">
    <citation type="submission" date="2018-12" db="EMBL/GenBank/DDBJ databases">
        <title>Complete genome sequencing of Jeotgalibaca sp. H21T32.</title>
        <authorList>
            <person name="Bae J.-W."/>
            <person name="Lee S.-Y."/>
        </authorList>
    </citation>
    <scope>NUCLEOTIDE SEQUENCE [LARGE SCALE GENOMIC DNA]</scope>
    <source>
        <strain evidence="3">H21T32</strain>
    </source>
</reference>
<accession>A0A3Q9BL00</accession>
<dbReference type="PROSITE" id="PS51464">
    <property type="entry name" value="SIS"/>
    <property type="match status" value="1"/>
</dbReference>
<dbReference type="KEGG" id="jeh:EJN90_09350"/>
<keyword evidence="3" id="KW-1185">Reference proteome</keyword>
<dbReference type="InterPro" id="IPR046348">
    <property type="entry name" value="SIS_dom_sf"/>
</dbReference>
<dbReference type="NCBIfam" id="NF002805">
    <property type="entry name" value="PRK02947.1"/>
    <property type="match status" value="1"/>
</dbReference>
<dbReference type="PANTHER" id="PTHR30390:SF7">
    <property type="entry name" value="PHOSPHOHEPTOSE ISOMERASE"/>
    <property type="match status" value="1"/>
</dbReference>
<evidence type="ECO:0000259" key="1">
    <source>
        <dbReference type="PROSITE" id="PS51464"/>
    </source>
</evidence>
<dbReference type="CDD" id="cd05013">
    <property type="entry name" value="SIS_RpiR"/>
    <property type="match status" value="1"/>
</dbReference>
<feature type="domain" description="SIS" evidence="1">
    <location>
        <begin position="32"/>
        <end position="214"/>
    </location>
</feature>